<dbReference type="InterPro" id="IPR027417">
    <property type="entry name" value="P-loop_NTPase"/>
</dbReference>
<name>E1RB27_SEDSS</name>
<dbReference type="RefSeq" id="WP_013253021.1">
    <property type="nucleotide sequence ID" value="NC_014364.1"/>
</dbReference>
<sequence>MIEALSQYNPWWSGEIPLEGIIPREKYLKKLVSYLDNEQIIFLTGLRRIGKTTLMKLVIKELIENKGINPNHILYVSLDDYVFKENSILDILEEYRKLHRISVDDKVYLFLDEIIYQKDYYQQLKTIFDRQNTKIYATSSSSIKLKDTKAFLTGRSYLVEINPLDYKEYLYFKNIKIPLKDLKLNEPYFQDYLKSGGIPYYVLKEEREFLIGLVDDIIYKDIISEHGIKNPQIIKDYFLLLMERSGKQLSINKIANILKISVDSSKKYLSYFNDTFLIRLLSRYGTTNEKLLSPKKIYCSDLGIKFSFTGLRDLGSYFENYIYLQLKQNDVYYLYENGIEIDFYVRDIDTLIELKYNSKMNEKQERLFEDFNASNKMVIDSVYSLEDLNELNLKF</sequence>
<dbReference type="eggNOG" id="COG1373">
    <property type="taxonomic scope" value="Bacteria"/>
</dbReference>
<feature type="domain" description="DUF4143" evidence="2">
    <location>
        <begin position="220"/>
        <end position="356"/>
    </location>
</feature>
<proteinExistence type="predicted"/>
<dbReference type="EMBL" id="CP002116">
    <property type="protein sequence ID" value="ADK79557.1"/>
    <property type="molecule type" value="Genomic_DNA"/>
</dbReference>
<accession>E1RB27</accession>
<reference evidence="4" key="1">
    <citation type="journal article" date="2010" name="Stand. Genomic Sci.">
        <title>Complete genome sequence of Spirochaeta smaragdinae type strain (SEBR 4228).</title>
        <authorList>
            <person name="Mavromatis K."/>
            <person name="Yasawong M."/>
            <person name="Chertkov O."/>
            <person name="Lapidus A."/>
            <person name="Lucas S."/>
            <person name="Nolan M."/>
            <person name="Del Rio T.G."/>
            <person name="Tice H."/>
            <person name="Cheng J.F."/>
            <person name="Pitluck S."/>
            <person name="Liolios K."/>
            <person name="Ivanova N."/>
            <person name="Tapia R."/>
            <person name="Han C."/>
            <person name="Bruce D."/>
            <person name="Goodwin L."/>
            <person name="Pati A."/>
            <person name="Chen A."/>
            <person name="Palaniappan K."/>
            <person name="Land M."/>
            <person name="Hauser L."/>
            <person name="Chang Y.J."/>
            <person name="Jeffries C.D."/>
            <person name="Detter J.C."/>
            <person name="Rohde M."/>
            <person name="Brambilla E."/>
            <person name="Spring S."/>
            <person name="Goker M."/>
            <person name="Sikorski J."/>
            <person name="Woyke T."/>
            <person name="Bristow J."/>
            <person name="Eisen J.A."/>
            <person name="Markowitz V."/>
            <person name="Hugenholtz P."/>
            <person name="Klenk H.P."/>
            <person name="Kyrpides N.C."/>
        </authorList>
    </citation>
    <scope>NUCLEOTIDE SEQUENCE [LARGE SCALE GENOMIC DNA]</scope>
    <source>
        <strain evidence="4">DSM 11293 / JCM 15392 / SEBR 4228</strain>
    </source>
</reference>
<dbReference type="OrthoDB" id="9801684at2"/>
<evidence type="ECO:0000313" key="4">
    <source>
        <dbReference type="Proteomes" id="UP000002318"/>
    </source>
</evidence>
<dbReference type="PANTHER" id="PTHR33295:SF18">
    <property type="entry name" value="AAA+ ATPASE DOMAIN-CONTAINING PROTEIN"/>
    <property type="match status" value="1"/>
</dbReference>
<feature type="domain" description="AAA" evidence="1">
    <location>
        <begin position="38"/>
        <end position="170"/>
    </location>
</feature>
<dbReference type="Proteomes" id="UP000002318">
    <property type="component" value="Chromosome"/>
</dbReference>
<dbReference type="InterPro" id="IPR041682">
    <property type="entry name" value="AAA_14"/>
</dbReference>
<dbReference type="Pfam" id="PF13173">
    <property type="entry name" value="AAA_14"/>
    <property type="match status" value="1"/>
</dbReference>
<protein>
    <submittedName>
        <fullName evidence="3">ATPase</fullName>
    </submittedName>
</protein>
<keyword evidence="4" id="KW-1185">Reference proteome</keyword>
<organism evidence="3 4">
    <name type="scientific">Sediminispirochaeta smaragdinae (strain DSM 11293 / JCM 15392 / SEBR 4228)</name>
    <name type="common">Spirochaeta smaragdinae</name>
    <dbReference type="NCBI Taxonomy" id="573413"/>
    <lineage>
        <taxon>Bacteria</taxon>
        <taxon>Pseudomonadati</taxon>
        <taxon>Spirochaetota</taxon>
        <taxon>Spirochaetia</taxon>
        <taxon>Spirochaetales</taxon>
        <taxon>Spirochaetaceae</taxon>
        <taxon>Sediminispirochaeta</taxon>
    </lineage>
</organism>
<dbReference type="InterPro" id="IPR025420">
    <property type="entry name" value="DUF4143"/>
</dbReference>
<dbReference type="PANTHER" id="PTHR33295">
    <property type="entry name" value="ATPASE"/>
    <property type="match status" value="1"/>
</dbReference>
<dbReference type="Gene3D" id="3.40.50.300">
    <property type="entry name" value="P-loop containing nucleotide triphosphate hydrolases"/>
    <property type="match status" value="1"/>
</dbReference>
<gene>
    <name evidence="3" type="ordered locus">Spirs_0403</name>
</gene>
<dbReference type="Pfam" id="PF13635">
    <property type="entry name" value="DUF4143"/>
    <property type="match status" value="1"/>
</dbReference>
<evidence type="ECO:0000259" key="2">
    <source>
        <dbReference type="Pfam" id="PF13635"/>
    </source>
</evidence>
<evidence type="ECO:0000313" key="3">
    <source>
        <dbReference type="EMBL" id="ADK79557.1"/>
    </source>
</evidence>
<evidence type="ECO:0000259" key="1">
    <source>
        <dbReference type="Pfam" id="PF13173"/>
    </source>
</evidence>
<dbReference type="KEGG" id="ssm:Spirs_0403"/>
<dbReference type="HOGENOM" id="CLU_041527_0_1_12"/>
<dbReference type="STRING" id="573413.Spirs_0403"/>
<dbReference type="AlphaFoldDB" id="E1RB27"/>
<dbReference type="SUPFAM" id="SSF52540">
    <property type="entry name" value="P-loop containing nucleoside triphosphate hydrolases"/>
    <property type="match status" value="1"/>
</dbReference>